<dbReference type="GO" id="GO:0044780">
    <property type="term" value="P:bacterial-type flagellum assembly"/>
    <property type="evidence" value="ECO:0007669"/>
    <property type="project" value="InterPro"/>
</dbReference>
<protein>
    <recommendedName>
        <fullName evidence="4">Flagellar protein FlgN</fullName>
    </recommendedName>
</protein>
<gene>
    <name evidence="2" type="ORF">HLVA_16520</name>
</gene>
<dbReference type="InterPro" id="IPR036679">
    <property type="entry name" value="FlgN-like_sf"/>
</dbReference>
<evidence type="ECO:0008006" key="4">
    <source>
        <dbReference type="Google" id="ProtNLM"/>
    </source>
</evidence>
<dbReference type="RefSeq" id="WP_307903925.1">
    <property type="nucleotide sequence ID" value="NZ_AP027059.1"/>
</dbReference>
<name>A0AAU9DFU1_9FUSO</name>
<dbReference type="SUPFAM" id="SSF140566">
    <property type="entry name" value="FlgN-like"/>
    <property type="match status" value="1"/>
</dbReference>
<dbReference type="EMBL" id="AP027059">
    <property type="protein sequence ID" value="BDU51083.1"/>
    <property type="molecule type" value="Genomic_DNA"/>
</dbReference>
<evidence type="ECO:0000313" key="3">
    <source>
        <dbReference type="Proteomes" id="UP001321582"/>
    </source>
</evidence>
<sequence length="157" mass="18257">MSGNSIEDNLIKILTKELELYKKALDYSIQKLEYLINEKMGKLDVVIQLESENNKKIFELEKERIDLLGEKWGKLLDYIESLENSSKKKELIEIRKIMLATINEIKNNNITAQNIVEMSNGLINKIIDNLSGKREMGYNQDKEKKNAVRKNLLNTKI</sequence>
<dbReference type="KEGG" id="haby:HLVA_16520"/>
<organism evidence="2 3">
    <name type="scientific">Haliovirga abyssi</name>
    <dbReference type="NCBI Taxonomy" id="2996794"/>
    <lineage>
        <taxon>Bacteria</taxon>
        <taxon>Fusobacteriati</taxon>
        <taxon>Fusobacteriota</taxon>
        <taxon>Fusobacteriia</taxon>
        <taxon>Fusobacteriales</taxon>
        <taxon>Haliovirgaceae</taxon>
        <taxon>Haliovirga</taxon>
    </lineage>
</organism>
<keyword evidence="3" id="KW-1185">Reference proteome</keyword>
<dbReference type="Proteomes" id="UP001321582">
    <property type="component" value="Chromosome"/>
</dbReference>
<dbReference type="InterPro" id="IPR007809">
    <property type="entry name" value="FlgN-like"/>
</dbReference>
<dbReference type="AlphaFoldDB" id="A0AAU9DFU1"/>
<dbReference type="Gene3D" id="1.20.58.300">
    <property type="entry name" value="FlgN-like"/>
    <property type="match status" value="1"/>
</dbReference>
<dbReference type="Pfam" id="PF05130">
    <property type="entry name" value="FlgN"/>
    <property type="match status" value="1"/>
</dbReference>
<keyword evidence="1" id="KW-1005">Bacterial flagellum biogenesis</keyword>
<accession>A0AAU9DFU1</accession>
<proteinExistence type="predicted"/>
<evidence type="ECO:0000313" key="2">
    <source>
        <dbReference type="EMBL" id="BDU51083.1"/>
    </source>
</evidence>
<reference evidence="2 3" key="1">
    <citation type="submission" date="2022-11" db="EMBL/GenBank/DDBJ databases">
        <title>Haliovirga abyssi gen. nov., sp. nov., a mesophilic fermentative bacterium isolated from the Iheya North hydrothermal field and the proposal of Haliovirgaceae fam. nov.</title>
        <authorList>
            <person name="Miyazaki U."/>
            <person name="Tame A."/>
            <person name="Miyazaki J."/>
            <person name="Takai K."/>
            <person name="Sawayama S."/>
            <person name="Kitajima M."/>
            <person name="Okamoto A."/>
            <person name="Nakagawa S."/>
        </authorList>
    </citation>
    <scope>NUCLEOTIDE SEQUENCE [LARGE SCALE GENOMIC DNA]</scope>
    <source>
        <strain evidence="2 3">IC12</strain>
    </source>
</reference>
<evidence type="ECO:0000256" key="1">
    <source>
        <dbReference type="ARBA" id="ARBA00022795"/>
    </source>
</evidence>